<gene>
    <name evidence="3" type="ORF">EV186_1011892</name>
</gene>
<evidence type="ECO:0000256" key="1">
    <source>
        <dbReference type="ARBA" id="ARBA00007689"/>
    </source>
</evidence>
<proteinExistence type="inferred from homology"/>
<keyword evidence="4" id="KW-1185">Reference proteome</keyword>
<feature type="domain" description="YCII-related" evidence="2">
    <location>
        <begin position="1"/>
        <end position="113"/>
    </location>
</feature>
<accession>A0A4R6SPG4</accession>
<dbReference type="InterPro" id="IPR005545">
    <property type="entry name" value="YCII"/>
</dbReference>
<dbReference type="Proteomes" id="UP000295444">
    <property type="component" value="Unassembled WGS sequence"/>
</dbReference>
<dbReference type="PANTHER" id="PTHR35174">
    <property type="entry name" value="BLL7171 PROTEIN-RELATED"/>
    <property type="match status" value="1"/>
</dbReference>
<reference evidence="3 4" key="1">
    <citation type="submission" date="2019-03" db="EMBL/GenBank/DDBJ databases">
        <title>Genomic Encyclopedia of Type Strains, Phase IV (KMG-IV): sequencing the most valuable type-strain genomes for metagenomic binning, comparative biology and taxonomic classification.</title>
        <authorList>
            <person name="Goeker M."/>
        </authorList>
    </citation>
    <scope>NUCLEOTIDE SEQUENCE [LARGE SCALE GENOMIC DNA]</scope>
    <source>
        <strain evidence="3 4">DSM 45361</strain>
    </source>
</reference>
<dbReference type="Pfam" id="PF03795">
    <property type="entry name" value="YCII"/>
    <property type="match status" value="1"/>
</dbReference>
<dbReference type="Gene3D" id="3.30.70.1060">
    <property type="entry name" value="Dimeric alpha+beta barrel"/>
    <property type="match status" value="1"/>
</dbReference>
<name>A0A4R6SPG4_LABRH</name>
<protein>
    <recommendedName>
        <fullName evidence="2">YCII-related domain-containing protein</fullName>
    </recommendedName>
</protein>
<dbReference type="OrthoDB" id="668782at2"/>
<dbReference type="EMBL" id="SNXZ01000001">
    <property type="protein sequence ID" value="TDQ05914.1"/>
    <property type="molecule type" value="Genomic_DNA"/>
</dbReference>
<evidence type="ECO:0000313" key="4">
    <source>
        <dbReference type="Proteomes" id="UP000295444"/>
    </source>
</evidence>
<evidence type="ECO:0000259" key="2">
    <source>
        <dbReference type="Pfam" id="PF03795"/>
    </source>
</evidence>
<evidence type="ECO:0000313" key="3">
    <source>
        <dbReference type="EMBL" id="TDQ05914.1"/>
    </source>
</evidence>
<dbReference type="SUPFAM" id="SSF54909">
    <property type="entry name" value="Dimeric alpha+beta barrel"/>
    <property type="match status" value="1"/>
</dbReference>
<comment type="caution">
    <text evidence="3">The sequence shown here is derived from an EMBL/GenBank/DDBJ whole genome shotgun (WGS) entry which is preliminary data.</text>
</comment>
<dbReference type="PANTHER" id="PTHR35174:SF3">
    <property type="entry name" value="BLL7171 PROTEIN"/>
    <property type="match status" value="1"/>
</dbReference>
<dbReference type="AlphaFoldDB" id="A0A4R6SPG4"/>
<sequence length="128" mass="14006">MKYMLLIYGNAEAWQDMYGPDRDRIIQAHADVVAELTTRGELVSNQGLTTEGSAVVRFREGALTTTDGPFSEAKEVLAGFYLVDVPDLERAKEIAAKLPEAQKSLIEVRRVMESQEVMDGVRGASTGG</sequence>
<organism evidence="3 4">
    <name type="scientific">Labedaea rhizosphaerae</name>
    <dbReference type="NCBI Taxonomy" id="598644"/>
    <lineage>
        <taxon>Bacteria</taxon>
        <taxon>Bacillati</taxon>
        <taxon>Actinomycetota</taxon>
        <taxon>Actinomycetes</taxon>
        <taxon>Pseudonocardiales</taxon>
        <taxon>Pseudonocardiaceae</taxon>
        <taxon>Labedaea</taxon>
    </lineage>
</organism>
<comment type="similarity">
    <text evidence="1">Belongs to the YciI family.</text>
</comment>
<dbReference type="InterPro" id="IPR011008">
    <property type="entry name" value="Dimeric_a/b-barrel"/>
</dbReference>